<dbReference type="Pfam" id="PF14065">
    <property type="entry name" value="Pvc16_N"/>
    <property type="match status" value="1"/>
</dbReference>
<evidence type="ECO:0000313" key="3">
    <source>
        <dbReference type="EMBL" id="EAY28382.1"/>
    </source>
</evidence>
<dbReference type="Proteomes" id="UP000004095">
    <property type="component" value="Unassembled WGS sequence"/>
</dbReference>
<comment type="caution">
    <text evidence="3">The sequence shown here is derived from an EMBL/GenBank/DDBJ whole genome shotgun (WGS) entry which is preliminary data.</text>
</comment>
<evidence type="ECO:0000259" key="1">
    <source>
        <dbReference type="Pfam" id="PF14065"/>
    </source>
</evidence>
<dbReference type="EMBL" id="AAWS01000016">
    <property type="protein sequence ID" value="EAY28382.1"/>
    <property type="molecule type" value="Genomic_DNA"/>
</dbReference>
<accession>A1ZMK2</accession>
<dbReference type="eggNOG" id="ENOG5031592">
    <property type="taxonomic scope" value="Bacteria"/>
</dbReference>
<reference evidence="3 4" key="1">
    <citation type="submission" date="2007-01" db="EMBL/GenBank/DDBJ databases">
        <authorList>
            <person name="Haygood M."/>
            <person name="Podell S."/>
            <person name="Anderson C."/>
            <person name="Hopkinson B."/>
            <person name="Roe K."/>
            <person name="Barbeau K."/>
            <person name="Gaasterland T."/>
            <person name="Ferriera S."/>
            <person name="Johnson J."/>
            <person name="Kravitz S."/>
            <person name="Beeson K."/>
            <person name="Sutton G."/>
            <person name="Rogers Y.-H."/>
            <person name="Friedman R."/>
            <person name="Frazier M."/>
            <person name="Venter J.C."/>
        </authorList>
    </citation>
    <scope>NUCLEOTIDE SEQUENCE [LARGE SCALE GENOMIC DNA]</scope>
    <source>
        <strain evidence="3 4">ATCC 23134</strain>
    </source>
</reference>
<feature type="domain" description="Pvc16 N-terminal" evidence="1">
    <location>
        <begin position="8"/>
        <end position="174"/>
    </location>
</feature>
<sequence length="183" mass="20981">MITPILRLLQSALTEHLTSQFMQNSFTTFSVVVDKLVSRDGKSTLDPALNQVVITLLDIQEERTVQRSRTSDSGAPYHLNLMLLLSVHEKEEQRDQQDYLKGMEYLDAVLSFFQQYPTFTPLTHPNLPASVEYLQFELANENLRENSYIWTMTGAKHAPSVLYKVRSVSLGTRQMANRVPQFN</sequence>
<keyword evidence="4" id="KW-1185">Reference proteome</keyword>
<dbReference type="OrthoDB" id="7560784at2"/>
<dbReference type="AlphaFoldDB" id="A1ZMK2"/>
<gene>
    <name evidence="2" type="ORF">M23134_01558</name>
    <name evidence="3" type="ORF">M23134_03934</name>
</gene>
<organism evidence="3 4">
    <name type="scientific">Microscilla marina ATCC 23134</name>
    <dbReference type="NCBI Taxonomy" id="313606"/>
    <lineage>
        <taxon>Bacteria</taxon>
        <taxon>Pseudomonadati</taxon>
        <taxon>Bacteroidota</taxon>
        <taxon>Cytophagia</taxon>
        <taxon>Cytophagales</taxon>
        <taxon>Microscillaceae</taxon>
        <taxon>Microscilla</taxon>
    </lineage>
</organism>
<evidence type="ECO:0000313" key="2">
    <source>
        <dbReference type="EMBL" id="EAY26237.1"/>
    </source>
</evidence>
<protein>
    <recommendedName>
        <fullName evidence="1">Pvc16 N-terminal domain-containing protein</fullName>
    </recommendedName>
</protein>
<proteinExistence type="predicted"/>
<dbReference type="RefSeq" id="WP_002698108.1">
    <property type="nucleotide sequence ID" value="NZ_AAWS01000016.1"/>
</dbReference>
<evidence type="ECO:0000313" key="4">
    <source>
        <dbReference type="Proteomes" id="UP000004095"/>
    </source>
</evidence>
<name>A1ZMK2_MICM2</name>
<dbReference type="InterPro" id="IPR025351">
    <property type="entry name" value="Pvc16_N"/>
</dbReference>
<dbReference type="EMBL" id="AAWS01000036">
    <property type="protein sequence ID" value="EAY26237.1"/>
    <property type="molecule type" value="Genomic_DNA"/>
</dbReference>